<dbReference type="InterPro" id="IPR011993">
    <property type="entry name" value="PH-like_dom_sf"/>
</dbReference>
<dbReference type="PANTHER" id="PTHR23138:SF141">
    <property type="entry name" value="NUCLEAR PORE COMPLEX PROTEIN NUP50"/>
    <property type="match status" value="1"/>
</dbReference>
<proteinExistence type="predicted"/>
<organism evidence="6 7">
    <name type="scientific">Vanilla planifolia</name>
    <name type="common">Vanilla</name>
    <dbReference type="NCBI Taxonomy" id="51239"/>
    <lineage>
        <taxon>Eukaryota</taxon>
        <taxon>Viridiplantae</taxon>
        <taxon>Streptophyta</taxon>
        <taxon>Embryophyta</taxon>
        <taxon>Tracheophyta</taxon>
        <taxon>Spermatophyta</taxon>
        <taxon>Magnoliopsida</taxon>
        <taxon>Liliopsida</taxon>
        <taxon>Asparagales</taxon>
        <taxon>Orchidaceae</taxon>
        <taxon>Vanilloideae</taxon>
        <taxon>Vanilleae</taxon>
        <taxon>Vanilla</taxon>
    </lineage>
</organism>
<dbReference type="PANTHER" id="PTHR23138">
    <property type="entry name" value="RAN BINDING PROTEIN"/>
    <property type="match status" value="1"/>
</dbReference>
<keyword evidence="3" id="KW-0811">Translocation</keyword>
<dbReference type="GO" id="GO:0005643">
    <property type="term" value="C:nuclear pore"/>
    <property type="evidence" value="ECO:0007669"/>
    <property type="project" value="UniProtKB-SubCell"/>
</dbReference>
<feature type="compositionally biased region" description="Polar residues" evidence="5">
    <location>
        <begin position="289"/>
        <end position="300"/>
    </location>
</feature>
<keyword evidence="4" id="KW-0539">Nucleus</keyword>
<evidence type="ECO:0000256" key="3">
    <source>
        <dbReference type="ARBA" id="ARBA00023010"/>
    </source>
</evidence>
<sequence>MMKRGEKRPALFDSATDISDPTDGDLRSKRVMEAPSFDVHRAVPSHQQLVEGPTLDVQRANLSLQYVRALNRQFASWIQSQLENHLDELWEDGANDYLSHASHIMEEFKDVVRWLRENAAKSVAAKSQNSPCTTSNGKGSATSITNLASSNVVMPSSFLLPKPERQPSLVPPSSSASTSKGTASGLSPETNLSTSQGVKPPSFPLPEASTLFFSSQSKLNSNMSNGFAKMVPSSGLPIMPTPSLFSTSQNVGFISSDGTKSSVFPGFSSSVPPKVDASGDTDEEGELEQPSSPSLKKTQETGISIVHEAKCKVYIKPDDPAENGWKDMGTGLLSIKCKEGADKATKESKPTIIVRNDVGRVLVNALIYPGIKMNVRKNSIVTIFHTSGEGTSGVVSRTFLLRLKTVEETNKLAETINEYSPTA</sequence>
<name>A0A835UI09_VANPL</name>
<dbReference type="SUPFAM" id="SSF50729">
    <property type="entry name" value="PH domain-like"/>
    <property type="match status" value="1"/>
</dbReference>
<evidence type="ECO:0000313" key="6">
    <source>
        <dbReference type="EMBL" id="KAG0462128.1"/>
    </source>
</evidence>
<keyword evidence="2" id="KW-0509">mRNA transport</keyword>
<accession>A0A835UI09</accession>
<feature type="region of interest" description="Disordered" evidence="5">
    <location>
        <begin position="264"/>
        <end position="300"/>
    </location>
</feature>
<evidence type="ECO:0000256" key="5">
    <source>
        <dbReference type="SAM" id="MobiDB-lite"/>
    </source>
</evidence>
<dbReference type="EMBL" id="JADCNM010000011">
    <property type="protein sequence ID" value="KAG0462128.1"/>
    <property type="molecule type" value="Genomic_DNA"/>
</dbReference>
<comment type="subcellular location">
    <subcellularLocation>
        <location evidence="1">Nucleus</location>
        <location evidence="1">Nuclear pore complex</location>
    </subcellularLocation>
</comment>
<gene>
    <name evidence="6" type="ORF">HPP92_020604</name>
</gene>
<reference evidence="6 7" key="1">
    <citation type="journal article" date="2020" name="Nat. Food">
        <title>A phased Vanilla planifolia genome enables genetic improvement of flavour and production.</title>
        <authorList>
            <person name="Hasing T."/>
            <person name="Tang H."/>
            <person name="Brym M."/>
            <person name="Khazi F."/>
            <person name="Huang T."/>
            <person name="Chambers A.H."/>
        </authorList>
    </citation>
    <scope>NUCLEOTIDE SEQUENCE [LARGE SCALE GENOMIC DNA]</scope>
    <source>
        <tissue evidence="6">Leaf</tissue>
    </source>
</reference>
<dbReference type="AlphaFoldDB" id="A0A835UI09"/>
<dbReference type="GO" id="GO:0015031">
    <property type="term" value="P:protein transport"/>
    <property type="evidence" value="ECO:0007669"/>
    <property type="project" value="UniProtKB-KW"/>
</dbReference>
<dbReference type="InterPro" id="IPR045255">
    <property type="entry name" value="RanBP1-like"/>
</dbReference>
<dbReference type="GO" id="GO:0051028">
    <property type="term" value="P:mRNA transport"/>
    <property type="evidence" value="ECO:0007669"/>
    <property type="project" value="UniProtKB-KW"/>
</dbReference>
<feature type="compositionally biased region" description="Low complexity" evidence="5">
    <location>
        <begin position="171"/>
        <end position="187"/>
    </location>
</feature>
<evidence type="ECO:0000256" key="1">
    <source>
        <dbReference type="ARBA" id="ARBA00004567"/>
    </source>
</evidence>
<protein>
    <recommendedName>
        <fullName evidence="8">RanBD1 domain-containing protein</fullName>
    </recommendedName>
</protein>
<comment type="caution">
    <text evidence="6">The sequence shown here is derived from an EMBL/GenBank/DDBJ whole genome shotgun (WGS) entry which is preliminary data.</text>
</comment>
<evidence type="ECO:0000313" key="7">
    <source>
        <dbReference type="Proteomes" id="UP000639772"/>
    </source>
</evidence>
<dbReference type="CDD" id="cd13170">
    <property type="entry name" value="RanBD_NUP50"/>
    <property type="match status" value="1"/>
</dbReference>
<keyword evidence="4" id="KW-0653">Protein transport</keyword>
<evidence type="ECO:0000256" key="2">
    <source>
        <dbReference type="ARBA" id="ARBA00022816"/>
    </source>
</evidence>
<evidence type="ECO:0000256" key="4">
    <source>
        <dbReference type="ARBA" id="ARBA00023132"/>
    </source>
</evidence>
<dbReference type="Proteomes" id="UP000639772">
    <property type="component" value="Chromosome 11"/>
</dbReference>
<feature type="compositionally biased region" description="Low complexity" evidence="5">
    <location>
        <begin position="264"/>
        <end position="275"/>
    </location>
</feature>
<dbReference type="Gene3D" id="2.30.29.30">
    <property type="entry name" value="Pleckstrin-homology domain (PH domain)/Phosphotyrosine-binding domain (PTB)"/>
    <property type="match status" value="1"/>
</dbReference>
<dbReference type="OrthoDB" id="185618at2759"/>
<feature type="compositionally biased region" description="Polar residues" evidence="5">
    <location>
        <begin position="188"/>
        <end position="197"/>
    </location>
</feature>
<feature type="region of interest" description="Disordered" evidence="5">
    <location>
        <begin position="160"/>
        <end position="203"/>
    </location>
</feature>
<keyword evidence="4" id="KW-0906">Nuclear pore complex</keyword>
<evidence type="ECO:0008006" key="8">
    <source>
        <dbReference type="Google" id="ProtNLM"/>
    </source>
</evidence>
<keyword evidence="2" id="KW-0813">Transport</keyword>
<feature type="region of interest" description="Disordered" evidence="5">
    <location>
        <begin position="1"/>
        <end position="26"/>
    </location>
</feature>